<evidence type="ECO:0000313" key="2">
    <source>
        <dbReference type="EMBL" id="MFD3000451.1"/>
    </source>
</evidence>
<keyword evidence="1" id="KW-0732">Signal</keyword>
<dbReference type="RefSeq" id="WP_377483475.1">
    <property type="nucleotide sequence ID" value="NZ_JBHUOX010000005.1"/>
</dbReference>
<accession>A0ABW6BSD5</accession>
<comment type="caution">
    <text evidence="2">The sequence shown here is derived from an EMBL/GenBank/DDBJ whole genome shotgun (WGS) entry which is preliminary data.</text>
</comment>
<dbReference type="PROSITE" id="PS51257">
    <property type="entry name" value="PROKAR_LIPOPROTEIN"/>
    <property type="match status" value="1"/>
</dbReference>
<evidence type="ECO:0000256" key="1">
    <source>
        <dbReference type="SAM" id="SignalP"/>
    </source>
</evidence>
<organism evidence="2 3">
    <name type="scientific">Pontibacter toksunensis</name>
    <dbReference type="NCBI Taxonomy" id="1332631"/>
    <lineage>
        <taxon>Bacteria</taxon>
        <taxon>Pseudomonadati</taxon>
        <taxon>Bacteroidota</taxon>
        <taxon>Cytophagia</taxon>
        <taxon>Cytophagales</taxon>
        <taxon>Hymenobacteraceae</taxon>
        <taxon>Pontibacter</taxon>
    </lineage>
</organism>
<keyword evidence="3" id="KW-1185">Reference proteome</keyword>
<dbReference type="Proteomes" id="UP001597641">
    <property type="component" value="Unassembled WGS sequence"/>
</dbReference>
<evidence type="ECO:0008006" key="4">
    <source>
        <dbReference type="Google" id="ProtNLM"/>
    </source>
</evidence>
<feature type="signal peptide" evidence="1">
    <location>
        <begin position="1"/>
        <end position="26"/>
    </location>
</feature>
<name>A0ABW6BSD5_9BACT</name>
<protein>
    <recommendedName>
        <fullName evidence="4">DUF885 domain-containing protein</fullName>
    </recommendedName>
</protein>
<evidence type="ECO:0000313" key="3">
    <source>
        <dbReference type="Proteomes" id="UP001597641"/>
    </source>
</evidence>
<proteinExistence type="predicted"/>
<gene>
    <name evidence="2" type="ORF">ACFS7Z_08780</name>
</gene>
<reference evidence="3" key="1">
    <citation type="journal article" date="2019" name="Int. J. Syst. Evol. Microbiol.">
        <title>The Global Catalogue of Microorganisms (GCM) 10K type strain sequencing project: providing services to taxonomists for standard genome sequencing and annotation.</title>
        <authorList>
            <consortium name="The Broad Institute Genomics Platform"/>
            <consortium name="The Broad Institute Genome Sequencing Center for Infectious Disease"/>
            <person name="Wu L."/>
            <person name="Ma J."/>
        </authorList>
    </citation>
    <scope>NUCLEOTIDE SEQUENCE [LARGE SCALE GENOMIC DNA]</scope>
    <source>
        <strain evidence="3">KCTC 23984</strain>
    </source>
</reference>
<sequence length="440" mass="50110">MKFHNLKNLFAIVFLALLGACAPARQQEANVPLMDNLAEQYVKTLLQIGQYDSDFVDAYYGPEEWKPTTPPADTFPGDTLLKQLQLVQQGLTAQDTTGLTAQEKRRIKMLQKQVLASITKVEMMQGKQLSFDEEAQLLYDAVPPHYELAYFDSVLHTLDTMLPGEGSTADRWAAYRANFVIPKEKLDTVFQAAIAEARKRTKAHYDLPENENFTLEYVTDKPWSGYNYYKGNGYSLIQINTDFPINIERAIDLAGHEGYPGHHVFNALLEKELVNNRGWKEYSIYPLFSPQSLIAEGSANYGVEVAFPASERIEFEKEVLFPLAGLNPENAENYYAILEKIGQLNFAGNEVARLYLDGKISRDKAADLLVKYTFSDKDKALQRTRFFDRYRSYVINYNLGQELVRQHVEARGGTAANPEKRWEAFRELLSNPYSASMLEQ</sequence>
<dbReference type="EMBL" id="JBHUOX010000005">
    <property type="protein sequence ID" value="MFD3000451.1"/>
    <property type="molecule type" value="Genomic_DNA"/>
</dbReference>
<feature type="chain" id="PRO_5047306222" description="DUF885 domain-containing protein" evidence="1">
    <location>
        <begin position="27"/>
        <end position="440"/>
    </location>
</feature>